<evidence type="ECO:0000313" key="2">
    <source>
        <dbReference type="Proteomes" id="UP000626092"/>
    </source>
</evidence>
<reference evidence="1" key="1">
    <citation type="submission" date="2019-11" db="EMBL/GenBank/DDBJ databases">
        <authorList>
            <person name="Liu Y."/>
            <person name="Hou J."/>
            <person name="Li T.-Q."/>
            <person name="Guan C.-H."/>
            <person name="Wu X."/>
            <person name="Wu H.-Z."/>
            <person name="Ling F."/>
            <person name="Zhang R."/>
            <person name="Shi X.-G."/>
            <person name="Ren J.-P."/>
            <person name="Chen E.-F."/>
            <person name="Sun J.-M."/>
        </authorList>
    </citation>
    <scope>NUCLEOTIDE SEQUENCE</scope>
    <source>
        <strain evidence="1">Adult_tree_wgs_1</strain>
        <tissue evidence="1">Leaves</tissue>
    </source>
</reference>
<sequence length="87" mass="9573">MMHMHPLCLLGLAYSNFKLECSQRLDACASFVSCYCIACCYCVVVLKSGRSRRDLVALQAEEYVEAAFAASNGQPDNDAIRFLVLAS</sequence>
<dbReference type="AlphaFoldDB" id="A0A834LKZ4"/>
<keyword evidence="2" id="KW-1185">Reference proteome</keyword>
<evidence type="ECO:0000313" key="1">
    <source>
        <dbReference type="EMBL" id="KAF7138544.1"/>
    </source>
</evidence>
<comment type="caution">
    <text evidence="1">The sequence shown here is derived from an EMBL/GenBank/DDBJ whole genome shotgun (WGS) entry which is preliminary data.</text>
</comment>
<protein>
    <submittedName>
        <fullName evidence="1">Uncharacterized protein</fullName>
    </submittedName>
</protein>
<dbReference type="EMBL" id="WJXA01000007">
    <property type="protein sequence ID" value="KAF7138544.1"/>
    <property type="molecule type" value="Genomic_DNA"/>
</dbReference>
<gene>
    <name evidence="1" type="ORF">RHSIM_Rhsim07G0068900</name>
</gene>
<accession>A0A834LKZ4</accession>
<organism evidence="1 2">
    <name type="scientific">Rhododendron simsii</name>
    <name type="common">Sims's rhododendron</name>
    <dbReference type="NCBI Taxonomy" id="118357"/>
    <lineage>
        <taxon>Eukaryota</taxon>
        <taxon>Viridiplantae</taxon>
        <taxon>Streptophyta</taxon>
        <taxon>Embryophyta</taxon>
        <taxon>Tracheophyta</taxon>
        <taxon>Spermatophyta</taxon>
        <taxon>Magnoliopsida</taxon>
        <taxon>eudicotyledons</taxon>
        <taxon>Gunneridae</taxon>
        <taxon>Pentapetalae</taxon>
        <taxon>asterids</taxon>
        <taxon>Ericales</taxon>
        <taxon>Ericaceae</taxon>
        <taxon>Ericoideae</taxon>
        <taxon>Rhodoreae</taxon>
        <taxon>Rhododendron</taxon>
    </lineage>
</organism>
<name>A0A834LKZ4_RHOSS</name>
<proteinExistence type="predicted"/>
<dbReference type="Proteomes" id="UP000626092">
    <property type="component" value="Unassembled WGS sequence"/>
</dbReference>